<feature type="disulfide bond" evidence="4">
    <location>
        <begin position="757"/>
        <end position="818"/>
    </location>
</feature>
<feature type="disulfide bond" evidence="4">
    <location>
        <begin position="534"/>
        <end position="598"/>
    </location>
</feature>
<evidence type="ECO:0000313" key="8">
    <source>
        <dbReference type="Proteomes" id="UP000826234"/>
    </source>
</evidence>
<dbReference type="PANTHER" id="PTHR19331">
    <property type="entry name" value="SCAVENGER RECEPTOR DOMAIN-CONTAINING"/>
    <property type="match status" value="1"/>
</dbReference>
<feature type="disulfide bond" evidence="4">
    <location>
        <begin position="854"/>
        <end position="918"/>
    </location>
</feature>
<feature type="disulfide bond" evidence="4">
    <location>
        <begin position="260"/>
        <end position="321"/>
    </location>
</feature>
<dbReference type="PRINTS" id="PR00258">
    <property type="entry name" value="SPERACTRCPTR"/>
</dbReference>
<feature type="domain" description="SRCR" evidence="6">
    <location>
        <begin position="222"/>
        <end position="322"/>
    </location>
</feature>
<dbReference type="EMBL" id="JAIPUX010000521">
    <property type="protein sequence ID" value="KAH0626618.1"/>
    <property type="molecule type" value="Genomic_DNA"/>
</dbReference>
<feature type="disulfide bond" evidence="4">
    <location>
        <begin position="291"/>
        <end position="301"/>
    </location>
</feature>
<feature type="disulfide bond" evidence="4">
    <location>
        <begin position="867"/>
        <end position="928"/>
    </location>
</feature>
<feature type="domain" description="SRCR" evidence="6">
    <location>
        <begin position="934"/>
        <end position="1034"/>
    </location>
</feature>
<feature type="disulfide bond" evidence="4">
    <location>
        <begin position="53"/>
        <end position="114"/>
    </location>
</feature>
<feature type="domain" description="SRCR" evidence="6">
    <location>
        <begin position="829"/>
        <end position="929"/>
    </location>
</feature>
<feature type="disulfide bond" evidence="4">
    <location>
        <begin position="392"/>
        <end position="402"/>
    </location>
</feature>
<feature type="domain" description="SRCR" evidence="6">
    <location>
        <begin position="717"/>
        <end position="819"/>
    </location>
</feature>
<comment type="caution">
    <text evidence="4">Lacks conserved residue(s) required for the propagation of feature annotation.</text>
</comment>
<gene>
    <name evidence="7" type="ORF">JD844_001702</name>
</gene>
<organism evidence="7 8">
    <name type="scientific">Phrynosoma platyrhinos</name>
    <name type="common">Desert horned lizard</name>
    <dbReference type="NCBI Taxonomy" id="52577"/>
    <lineage>
        <taxon>Eukaryota</taxon>
        <taxon>Metazoa</taxon>
        <taxon>Chordata</taxon>
        <taxon>Craniata</taxon>
        <taxon>Vertebrata</taxon>
        <taxon>Euteleostomi</taxon>
        <taxon>Lepidosauria</taxon>
        <taxon>Squamata</taxon>
        <taxon>Bifurcata</taxon>
        <taxon>Unidentata</taxon>
        <taxon>Episquamata</taxon>
        <taxon>Toxicofera</taxon>
        <taxon>Iguania</taxon>
        <taxon>Phrynosomatidae</taxon>
        <taxon>Phrynosomatinae</taxon>
        <taxon>Phrynosoma</taxon>
    </lineage>
</organism>
<evidence type="ECO:0000256" key="4">
    <source>
        <dbReference type="PROSITE-ProRule" id="PRU00196"/>
    </source>
</evidence>
<feature type="disulfide bond" evidence="4">
    <location>
        <begin position="40"/>
        <end position="104"/>
    </location>
</feature>
<keyword evidence="5" id="KW-0472">Membrane</keyword>
<feature type="disulfide bond" evidence="4">
    <location>
        <begin position="155"/>
        <end position="216"/>
    </location>
</feature>
<keyword evidence="8" id="KW-1185">Reference proteome</keyword>
<evidence type="ECO:0000313" key="7">
    <source>
        <dbReference type="EMBL" id="KAH0626618.1"/>
    </source>
</evidence>
<keyword evidence="5" id="KW-0812">Transmembrane</keyword>
<accession>A0ABQ7TBU3</accession>
<evidence type="ECO:0000256" key="3">
    <source>
        <dbReference type="ARBA" id="ARBA00023157"/>
    </source>
</evidence>
<name>A0ABQ7TBU3_PHRPL</name>
<dbReference type="PANTHER" id="PTHR19331:SF487">
    <property type="entry name" value="SOLUBLE SCAVENGER RECEPTOR CYSTEINE-RICH DOMAIN-CONTAINING PROTEIN SSC5D"/>
    <property type="match status" value="1"/>
</dbReference>
<keyword evidence="2" id="KW-0677">Repeat</keyword>
<feature type="domain" description="SRCR" evidence="6">
    <location>
        <begin position="428"/>
        <end position="510"/>
    </location>
</feature>
<evidence type="ECO:0000256" key="2">
    <source>
        <dbReference type="ARBA" id="ARBA00022737"/>
    </source>
</evidence>
<feature type="disulfide bond" evidence="4">
    <location>
        <begin position="1003"/>
        <end position="1013"/>
    </location>
</feature>
<feature type="disulfide bond" evidence="4">
    <location>
        <begin position="84"/>
        <end position="94"/>
    </location>
</feature>
<feature type="disulfide bond" evidence="4">
    <location>
        <begin position="972"/>
        <end position="1033"/>
    </location>
</feature>
<feature type="disulfide bond" evidence="4">
    <location>
        <begin position="788"/>
        <end position="798"/>
    </location>
</feature>
<feature type="disulfide bond" evidence="4">
    <location>
        <begin position="186"/>
        <end position="196"/>
    </location>
</feature>
<dbReference type="Pfam" id="PF00530">
    <property type="entry name" value="SRCR"/>
    <property type="match status" value="10"/>
</dbReference>
<dbReference type="PROSITE" id="PS50287">
    <property type="entry name" value="SRCR_2"/>
    <property type="match status" value="10"/>
</dbReference>
<dbReference type="SMART" id="SM00202">
    <property type="entry name" value="SR"/>
    <property type="match status" value="10"/>
</dbReference>
<feature type="disulfide bond" evidence="4">
    <location>
        <begin position="639"/>
        <end position="703"/>
    </location>
</feature>
<comment type="caution">
    <text evidence="7">The sequence shown here is derived from an EMBL/GenBank/DDBJ whole genome shotgun (WGS) entry which is preliminary data.</text>
</comment>
<evidence type="ECO:0000256" key="5">
    <source>
        <dbReference type="SAM" id="Phobius"/>
    </source>
</evidence>
<feature type="disulfide bond" evidence="4">
    <location>
        <begin position="744"/>
        <end position="808"/>
    </location>
</feature>
<feature type="domain" description="SRCR" evidence="6">
    <location>
        <begin position="614"/>
        <end position="714"/>
    </location>
</feature>
<dbReference type="SUPFAM" id="SSF56487">
    <property type="entry name" value="SRCR-like"/>
    <property type="match status" value="10"/>
</dbReference>
<feature type="domain" description="SRCR" evidence="6">
    <location>
        <begin position="15"/>
        <end position="115"/>
    </location>
</feature>
<dbReference type="InterPro" id="IPR001190">
    <property type="entry name" value="SRCR"/>
</dbReference>
<keyword evidence="1" id="KW-0732">Signal</keyword>
<feature type="disulfide bond" evidence="4">
    <location>
        <begin position="683"/>
        <end position="693"/>
    </location>
</feature>
<dbReference type="Gene3D" id="3.10.250.10">
    <property type="entry name" value="SRCR-like domain"/>
    <property type="match status" value="10"/>
</dbReference>
<sequence>MVWSTATPETDQPTIRLINGSSRCSGRVEVVHNGVWGTVCDDSWGLEEARVVCRQLGCAAAINATRNAHFGKGEGRIWLDELRCTGTESALSQCPARPWGENDCHHGEDAGVICSEVRLMGGSTSCTGRVEILHNQKWGTVCDNGWDVNDARVVCREVGCGEALAAASAAQFGQGSGPIWMDQVNCTGEENSLRECPPKTLVEHRCDHSKDAGVECSEPPEIRLANGPSKCSGRVEILHEKLWGTVCDDDWDLDDARVVCQYLGCGTAISAPRGSRFGQGAGPIWLDSLNCTGTETAISKCPAKPWGEHDCTHTEDASVVCAELRLMGGPSRCSGRVEVYHNQQWGTICDNNWDLNDAQVVCRELDCGTATNAFGGSRFGQGSNIWLDQVNCTGKEAFLSECQKRPWGEHSCNHNREASVECSDPNEVRLVNGTSRCSGRVEVLHNQQWGTVCDDGWDLSSAQVVCRELGCGVALSAPRAATFGRGADPIWLDDVKCKGTEAALRDCQLRLVNGSSRCSGRVEIFHDRQWGTVCDDRWGPKHAEVVCRELGCGVALKAHTKASFGQGTGPIWLDDVNCQGTEAFLRDCSASSWGHNNCNHGEDAGVECADPVELRVVNGSHRCSGRVEVLHLQQYGTVCDDSWDLNDAAVVCRYLDCGTVLSAPRGARFGRGNDPIWMDDVECAGTETALSFCKAKPWGSNDCNHGEDAGVICSENLRLVNGSNRCSGRVEIRTSHSDEWGTVCDRTWDLNDASVVCMQLGCGTASSAPGGAHFGRGSGSIWLDDINCKGNEDAIHECRANFQGTNDCNHGQDAGVVCSASPSLNVGNIRLEDGPHSCAGRVEVLHQQQWGTVCDDGWGLPDASVVCKQLGCGIALEAPHGAHFGRGLGPIVLDDVNCTGSERALKDCGGRSVGEHDCDHAEDASVVCSGQIEVRLAGGPNSCSGRVEFKHNGTWVSIGDSGWGLPEAMVICRQLDCGLALSASTGNKYGMGVGQALLDEVDCTGSESSLTECKAVPPGPHKCVCGSYAGAECQGSSGSGIVAAVILSLLAVVLIIGVVLFYLRKKRGKLFTVNPFAHKREAFMENITVGSDTVNGIREMYMRGREKIASEADHEGDTICLVKNTSEPSAEHTD</sequence>
<keyword evidence="5" id="KW-1133">Transmembrane helix</keyword>
<feature type="disulfide bond" evidence="4">
    <location>
        <begin position="497"/>
        <end position="507"/>
    </location>
</feature>
<keyword evidence="3 4" id="KW-1015">Disulfide bond</keyword>
<evidence type="ECO:0000256" key="1">
    <source>
        <dbReference type="ARBA" id="ARBA00022729"/>
    </source>
</evidence>
<feature type="disulfide bond" evidence="4">
    <location>
        <begin position="142"/>
        <end position="206"/>
    </location>
</feature>
<dbReference type="InterPro" id="IPR036772">
    <property type="entry name" value="SRCR-like_dom_sf"/>
</dbReference>
<feature type="transmembrane region" description="Helical" evidence="5">
    <location>
        <begin position="1041"/>
        <end position="1063"/>
    </location>
</feature>
<feature type="disulfide bond" evidence="4">
    <location>
        <begin position="578"/>
        <end position="588"/>
    </location>
</feature>
<feature type="domain" description="SRCR" evidence="6">
    <location>
        <begin position="509"/>
        <end position="609"/>
    </location>
</feature>
<proteinExistence type="predicted"/>
<feature type="disulfide bond" evidence="4">
    <location>
        <begin position="652"/>
        <end position="713"/>
    </location>
</feature>
<reference evidence="7 8" key="1">
    <citation type="journal article" date="2022" name="Gigascience">
        <title>A chromosome-level genome assembly and annotation of the desert horned lizard, Phrynosoma platyrhinos, provides insight into chromosomal rearrangements among reptiles.</title>
        <authorList>
            <person name="Koochekian N."/>
            <person name="Ascanio A."/>
            <person name="Farleigh K."/>
            <person name="Card D.C."/>
            <person name="Schield D.R."/>
            <person name="Castoe T.A."/>
            <person name="Jezkova T."/>
        </authorList>
    </citation>
    <scope>NUCLEOTIDE SEQUENCE [LARGE SCALE GENOMIC DNA]</scope>
    <source>
        <strain evidence="7">NK-2021</strain>
    </source>
</reference>
<feature type="disulfide bond" evidence="4">
    <location>
        <begin position="898"/>
        <end position="908"/>
    </location>
</feature>
<dbReference type="Proteomes" id="UP000826234">
    <property type="component" value="Unassembled WGS sequence"/>
</dbReference>
<evidence type="ECO:0000259" key="6">
    <source>
        <dbReference type="PROSITE" id="PS50287"/>
    </source>
</evidence>
<feature type="disulfide bond" evidence="4">
    <location>
        <begin position="247"/>
        <end position="311"/>
    </location>
</feature>
<dbReference type="PROSITE" id="PS00420">
    <property type="entry name" value="SRCR_1"/>
    <property type="match status" value="6"/>
</dbReference>
<protein>
    <recommendedName>
        <fullName evidence="6">SRCR domain-containing protein</fullName>
    </recommendedName>
</protein>
<feature type="disulfide bond" evidence="4">
    <location>
        <begin position="547"/>
        <end position="608"/>
    </location>
</feature>
<feature type="domain" description="SRCR" evidence="6">
    <location>
        <begin position="324"/>
        <end position="423"/>
    </location>
</feature>
<feature type="domain" description="SRCR" evidence="6">
    <location>
        <begin position="117"/>
        <end position="217"/>
    </location>
</feature>